<name>A0ABW9W2Y9_9BURK</name>
<evidence type="ECO:0000256" key="3">
    <source>
        <dbReference type="ARBA" id="ARBA00023163"/>
    </source>
</evidence>
<feature type="DNA-binding region" description="H-T-H motif" evidence="4">
    <location>
        <begin position="29"/>
        <end position="48"/>
    </location>
</feature>
<dbReference type="InterPro" id="IPR050109">
    <property type="entry name" value="HTH-type_TetR-like_transc_reg"/>
</dbReference>
<organism evidence="6 7">
    <name type="scientific">Duganella levis</name>
    <dbReference type="NCBI Taxonomy" id="2692169"/>
    <lineage>
        <taxon>Bacteria</taxon>
        <taxon>Pseudomonadati</taxon>
        <taxon>Pseudomonadota</taxon>
        <taxon>Betaproteobacteria</taxon>
        <taxon>Burkholderiales</taxon>
        <taxon>Oxalobacteraceae</taxon>
        <taxon>Telluria group</taxon>
        <taxon>Duganella</taxon>
    </lineage>
</organism>
<sequence>MGRKRVIDQEQILDAAEKVVARDGAARLTLESVAELAGISKASVLYDFKSKQALIAAVVERAVRNDNAFNDGVTASLGDVPSAAIRGRIAAAAQPLPEEFRATALNLCAALAQDRELRATVQENQAAVIAKVAADAAHPRGALLAYLALEGLKLLEAMDLHHLPAAQRAQVLADIDWLVDAR</sequence>
<evidence type="ECO:0000313" key="7">
    <source>
        <dbReference type="Proteomes" id="UP000642144"/>
    </source>
</evidence>
<evidence type="ECO:0000259" key="5">
    <source>
        <dbReference type="PROSITE" id="PS50977"/>
    </source>
</evidence>
<evidence type="ECO:0000256" key="1">
    <source>
        <dbReference type="ARBA" id="ARBA00023015"/>
    </source>
</evidence>
<dbReference type="InterPro" id="IPR009057">
    <property type="entry name" value="Homeodomain-like_sf"/>
</dbReference>
<keyword evidence="1" id="KW-0805">Transcription regulation</keyword>
<dbReference type="InterPro" id="IPR041479">
    <property type="entry name" value="TetR_CgmR_C"/>
</dbReference>
<dbReference type="EMBL" id="WWCT01000014">
    <property type="protein sequence ID" value="MYN28240.1"/>
    <property type="molecule type" value="Genomic_DNA"/>
</dbReference>
<dbReference type="Gene3D" id="1.10.357.10">
    <property type="entry name" value="Tetracycline Repressor, domain 2"/>
    <property type="match status" value="1"/>
</dbReference>
<dbReference type="PROSITE" id="PS50977">
    <property type="entry name" value="HTH_TETR_2"/>
    <property type="match status" value="1"/>
</dbReference>
<dbReference type="InterPro" id="IPR001647">
    <property type="entry name" value="HTH_TetR"/>
</dbReference>
<dbReference type="Pfam" id="PF17937">
    <property type="entry name" value="TetR_C_28"/>
    <property type="match status" value="1"/>
</dbReference>
<evidence type="ECO:0000256" key="2">
    <source>
        <dbReference type="ARBA" id="ARBA00023125"/>
    </source>
</evidence>
<keyword evidence="2 4" id="KW-0238">DNA-binding</keyword>
<feature type="domain" description="HTH tetR-type" evidence="5">
    <location>
        <begin position="6"/>
        <end position="66"/>
    </location>
</feature>
<dbReference type="Proteomes" id="UP000642144">
    <property type="component" value="Unassembled WGS sequence"/>
</dbReference>
<comment type="caution">
    <text evidence="6">The sequence shown here is derived from an EMBL/GenBank/DDBJ whole genome shotgun (WGS) entry which is preliminary data.</text>
</comment>
<reference evidence="6 7" key="1">
    <citation type="submission" date="2019-12" db="EMBL/GenBank/DDBJ databases">
        <title>Novel species isolated from a subtropical stream in China.</title>
        <authorList>
            <person name="Lu H."/>
        </authorList>
    </citation>
    <scope>NUCLEOTIDE SEQUENCE [LARGE SCALE GENOMIC DNA]</scope>
    <source>
        <strain evidence="6 7">CY42W</strain>
    </source>
</reference>
<dbReference type="SUPFAM" id="SSF46689">
    <property type="entry name" value="Homeodomain-like"/>
    <property type="match status" value="1"/>
</dbReference>
<accession>A0ABW9W2Y9</accession>
<dbReference type="PRINTS" id="PR00455">
    <property type="entry name" value="HTHTETR"/>
</dbReference>
<dbReference type="RefSeq" id="WP_161056090.1">
    <property type="nucleotide sequence ID" value="NZ_WWCT01000014.1"/>
</dbReference>
<dbReference type="PANTHER" id="PTHR30055:SF234">
    <property type="entry name" value="HTH-TYPE TRANSCRIPTIONAL REGULATOR BETI"/>
    <property type="match status" value="1"/>
</dbReference>
<keyword evidence="7" id="KW-1185">Reference proteome</keyword>
<evidence type="ECO:0000256" key="4">
    <source>
        <dbReference type="PROSITE-ProRule" id="PRU00335"/>
    </source>
</evidence>
<proteinExistence type="predicted"/>
<protein>
    <submittedName>
        <fullName evidence="6">TetR family transcriptional regulator</fullName>
    </submittedName>
</protein>
<dbReference type="Pfam" id="PF00440">
    <property type="entry name" value="TetR_N"/>
    <property type="match status" value="1"/>
</dbReference>
<gene>
    <name evidence="6" type="ORF">GTP69_17660</name>
</gene>
<keyword evidence="3" id="KW-0804">Transcription</keyword>
<dbReference type="PANTHER" id="PTHR30055">
    <property type="entry name" value="HTH-TYPE TRANSCRIPTIONAL REGULATOR RUTR"/>
    <property type="match status" value="1"/>
</dbReference>
<evidence type="ECO:0000313" key="6">
    <source>
        <dbReference type="EMBL" id="MYN28240.1"/>
    </source>
</evidence>